<dbReference type="InterPro" id="IPR002172">
    <property type="entry name" value="LDrepeatLR_classA_rpt"/>
</dbReference>
<dbReference type="SUPFAM" id="SSF57424">
    <property type="entry name" value="LDL receptor-like module"/>
    <property type="match status" value="7"/>
</dbReference>
<evidence type="ECO:0000256" key="14">
    <source>
        <dbReference type="PROSITE-ProRule" id="PRU00461"/>
    </source>
</evidence>
<dbReference type="Gene3D" id="4.10.400.10">
    <property type="entry name" value="Low-density Lipoprotein Receptor"/>
    <property type="match status" value="7"/>
</dbReference>
<dbReference type="PANTHER" id="PTHR22722:SF14">
    <property type="entry name" value="MEGALIN, ISOFORM A"/>
    <property type="match status" value="1"/>
</dbReference>
<dbReference type="GO" id="GO:0005509">
    <property type="term" value="F:calcium ion binding"/>
    <property type="evidence" value="ECO:0007669"/>
    <property type="project" value="InterPro"/>
</dbReference>
<dbReference type="InterPro" id="IPR023415">
    <property type="entry name" value="LDLR_class-A_CS"/>
</dbReference>
<dbReference type="PROSITE" id="PS01209">
    <property type="entry name" value="LDLRA_1"/>
    <property type="match status" value="2"/>
</dbReference>
<evidence type="ECO:0000256" key="2">
    <source>
        <dbReference type="ARBA" id="ARBA00022536"/>
    </source>
</evidence>
<keyword evidence="3" id="KW-0254">Endocytosis</keyword>
<dbReference type="InterPro" id="IPR018097">
    <property type="entry name" value="EGF_Ca-bd_CS"/>
</dbReference>
<feature type="disulfide bond" evidence="13">
    <location>
        <begin position="253"/>
        <end position="268"/>
    </location>
</feature>
<sequence length="888" mass="98557">MRLLQLTILIGFFTGLAISDDQWDGQCPADEFQCKNGRCITLAWKCDLQDDCHDNSDEQGCNYPTCTDDYFRCNSGKCIPERWFCDGHADCPDNSDEDVQQCTKAKCPDGFFHCNKSGKCISEDWKCDGEENCPDGEDEHGCVRKCAADEFTCTNGKCISKKFQCDKTDDCGDNSDEDKDICGSGDCSPDHHQCSNGDCIHDIWWCDEDKDCDDGSDEANCTSKQLPAGLCDETSFQCVNQAEDFCIDKNWVCDGDTDCLDGSDEENCASITCKPGERLCVISNYCLKEEYFCDGEKDCVEGDDELNCTAVPVKCEAGHFDCKNGNCIKDHKVCDGTDDCGNGQDESTGICPPTDENPCLKDNGGCAQICVPDKKNPTGRRCECDAGYKLMTSSASDPGCEDIDECQIPGTCSQICTNTKGSYKCECTSGFSLVEKRYCKAVTRHNAELFLSDRNELRRYHLSSERYSLLQEDHSSGSRAIDLDVRNGKVYWTDMQDEGKVNMFDIKTQTKEVLVQGELENPEGMALDWVHHNLYISDRAKKTIQVVQIVKKIRKTLLSDLTDPISVAADPIKGWIYWTNYGENSVIERSGMNGANRSTIISKSLSWPQGLTIDHYSRRLYWVDAKLHTISSSKLDGSDEQVVLHSHISLPHPYGVTLFEDYVFWTDIVTDSVFKTRTFGNKSIEVLAKGLKRPMAIQVMHESRQPYYPDLNRCVNNGGCSHFCLPVPMSEGDELRTAECACPDNMFLDGKQICVDGVQPKIVIDDNTTVQGNPNVPYSGFKPNDTTERGPSGSTISSNQGVNKEHKGSSKGEGQIALVAIGVVALIGLVAVVVIVLLVRRHKKRNVRSMNFDNPVYRKTTTDDQLIVGTAQPGLPQSMQPLNEEEVV</sequence>
<feature type="disulfide bond" evidence="13">
    <location>
        <begin position="146"/>
        <end position="158"/>
    </location>
</feature>
<evidence type="ECO:0000313" key="20">
    <source>
        <dbReference type="Proteomes" id="UP000762676"/>
    </source>
</evidence>
<feature type="disulfide bond" evidence="13">
    <location>
        <begin position="315"/>
        <end position="327"/>
    </location>
</feature>
<proteinExistence type="predicted"/>
<comment type="subcellular location">
    <subcellularLocation>
        <location evidence="1">Membrane</location>
        <topology evidence="1">Single-pass type I membrane protein</topology>
    </subcellularLocation>
</comment>
<dbReference type="SUPFAM" id="SSF57184">
    <property type="entry name" value="Growth factor receptor domain"/>
    <property type="match status" value="1"/>
</dbReference>
<dbReference type="AlphaFoldDB" id="A0AAV4EBQ6"/>
<evidence type="ECO:0000256" key="13">
    <source>
        <dbReference type="PROSITE-ProRule" id="PRU00124"/>
    </source>
</evidence>
<dbReference type="InterPro" id="IPR051221">
    <property type="entry name" value="LDLR-related"/>
</dbReference>
<dbReference type="CDD" id="cd00112">
    <property type="entry name" value="LDLa"/>
    <property type="match status" value="8"/>
</dbReference>
<evidence type="ECO:0000256" key="1">
    <source>
        <dbReference type="ARBA" id="ARBA00004479"/>
    </source>
</evidence>
<keyword evidence="5 17" id="KW-0732">Signal</keyword>
<feature type="region of interest" description="Disordered" evidence="15">
    <location>
        <begin position="773"/>
        <end position="809"/>
    </location>
</feature>
<feature type="disulfide bond" evidence="13">
    <location>
        <begin position="206"/>
        <end position="221"/>
    </location>
</feature>
<dbReference type="PRINTS" id="PR00261">
    <property type="entry name" value="LDLRECEPTOR"/>
</dbReference>
<keyword evidence="6" id="KW-0677">Repeat</keyword>
<dbReference type="PROSITE" id="PS50068">
    <property type="entry name" value="LDLRA_2"/>
    <property type="match status" value="8"/>
</dbReference>
<keyword evidence="9 12" id="KW-1015">Disulfide bond</keyword>
<feature type="transmembrane region" description="Helical" evidence="16">
    <location>
        <begin position="816"/>
        <end position="839"/>
    </location>
</feature>
<dbReference type="GO" id="GO:0006898">
    <property type="term" value="P:receptor-mediated endocytosis"/>
    <property type="evidence" value="ECO:0007669"/>
    <property type="project" value="TreeGrafter"/>
</dbReference>
<feature type="disulfide bond" evidence="13">
    <location>
        <begin position="194"/>
        <end position="212"/>
    </location>
</feature>
<dbReference type="PROSITE" id="PS01186">
    <property type="entry name" value="EGF_2"/>
    <property type="match status" value="1"/>
</dbReference>
<feature type="repeat" description="LDL-receptor class B" evidence="14">
    <location>
        <begin position="574"/>
        <end position="617"/>
    </location>
</feature>
<dbReference type="Gene3D" id="4.10.1220.10">
    <property type="entry name" value="EGF-type module"/>
    <property type="match status" value="1"/>
</dbReference>
<dbReference type="PROSITE" id="PS51120">
    <property type="entry name" value="LDLRB"/>
    <property type="match status" value="3"/>
</dbReference>
<evidence type="ECO:0000256" key="10">
    <source>
        <dbReference type="ARBA" id="ARBA00023170"/>
    </source>
</evidence>
<dbReference type="PANTHER" id="PTHR22722">
    <property type="entry name" value="LOW-DENSITY LIPOPROTEIN RECEPTOR-RELATED PROTEIN 2-RELATED"/>
    <property type="match status" value="1"/>
</dbReference>
<feature type="disulfide bond" evidence="13">
    <location>
        <begin position="46"/>
        <end position="61"/>
    </location>
</feature>
<keyword evidence="7 16" id="KW-1133">Transmembrane helix</keyword>
<evidence type="ECO:0000256" key="9">
    <source>
        <dbReference type="ARBA" id="ARBA00023157"/>
    </source>
</evidence>
<evidence type="ECO:0000256" key="17">
    <source>
        <dbReference type="SAM" id="SignalP"/>
    </source>
</evidence>
<name>A0AAV4EBQ6_9GAST</name>
<protein>
    <submittedName>
        <fullName evidence="19">Low density lipoprotein receptor</fullName>
    </submittedName>
</protein>
<dbReference type="InterPro" id="IPR011042">
    <property type="entry name" value="6-blade_b-propeller_TolB-like"/>
</dbReference>
<evidence type="ECO:0000256" key="11">
    <source>
        <dbReference type="ARBA" id="ARBA00023180"/>
    </source>
</evidence>
<feature type="disulfide bond" evidence="13">
    <location>
        <begin position="293"/>
        <end position="308"/>
    </location>
</feature>
<dbReference type="Pfam" id="PF00058">
    <property type="entry name" value="Ldl_recept_b"/>
    <property type="match status" value="2"/>
</dbReference>
<dbReference type="InterPro" id="IPR036055">
    <property type="entry name" value="LDL_receptor-like_sf"/>
</dbReference>
<feature type="disulfide bond" evidence="13">
    <location>
        <begin position="27"/>
        <end position="39"/>
    </location>
</feature>
<evidence type="ECO:0000259" key="18">
    <source>
        <dbReference type="PROSITE" id="PS50026"/>
    </source>
</evidence>
<feature type="disulfide bond" evidence="13">
    <location>
        <begin position="187"/>
        <end position="199"/>
    </location>
</feature>
<keyword evidence="2 12" id="KW-0245">EGF-like domain</keyword>
<dbReference type="Gene3D" id="2.10.25.10">
    <property type="entry name" value="Laminin"/>
    <property type="match status" value="2"/>
</dbReference>
<evidence type="ECO:0000256" key="7">
    <source>
        <dbReference type="ARBA" id="ARBA00022989"/>
    </source>
</evidence>
<keyword evidence="20" id="KW-1185">Reference proteome</keyword>
<dbReference type="InterPro" id="IPR009030">
    <property type="entry name" value="Growth_fac_rcpt_cys_sf"/>
</dbReference>
<gene>
    <name evidence="19" type="ORF">ElyMa_005359400</name>
</gene>
<evidence type="ECO:0000313" key="19">
    <source>
        <dbReference type="EMBL" id="GFR58418.1"/>
    </source>
</evidence>
<evidence type="ECO:0000256" key="3">
    <source>
        <dbReference type="ARBA" id="ARBA00022583"/>
    </source>
</evidence>
<keyword evidence="11" id="KW-0325">Glycoprotein</keyword>
<keyword evidence="19" id="KW-0449">Lipoprotein</keyword>
<feature type="repeat" description="LDL-receptor class B" evidence="14">
    <location>
        <begin position="488"/>
        <end position="531"/>
    </location>
</feature>
<feature type="disulfide bond" evidence="13">
    <location>
        <begin position="34"/>
        <end position="52"/>
    </location>
</feature>
<dbReference type="FunFam" id="2.10.25.10:FF:000009">
    <property type="entry name" value="Low-density lipoprotein receptor isoform 1"/>
    <property type="match status" value="1"/>
</dbReference>
<feature type="repeat" description="LDL-receptor class B" evidence="14">
    <location>
        <begin position="618"/>
        <end position="660"/>
    </location>
</feature>
<dbReference type="FunFam" id="4.10.400.10:FF:000005">
    <property type="entry name" value="low-density lipoprotein receptor-related protein 1B"/>
    <property type="match status" value="1"/>
</dbReference>
<evidence type="ECO:0000256" key="8">
    <source>
        <dbReference type="ARBA" id="ARBA00023136"/>
    </source>
</evidence>
<dbReference type="GO" id="GO:0043235">
    <property type="term" value="C:receptor complex"/>
    <property type="evidence" value="ECO:0007669"/>
    <property type="project" value="TreeGrafter"/>
</dbReference>
<dbReference type="Gene3D" id="2.120.10.30">
    <property type="entry name" value="TolB, C-terminal domain"/>
    <property type="match status" value="1"/>
</dbReference>
<feature type="chain" id="PRO_5043327001" evidence="17">
    <location>
        <begin position="20"/>
        <end position="888"/>
    </location>
</feature>
<keyword evidence="10 19" id="KW-0675">Receptor</keyword>
<dbReference type="CDD" id="cd00054">
    <property type="entry name" value="EGF_CA"/>
    <property type="match status" value="1"/>
</dbReference>
<organism evidence="19 20">
    <name type="scientific">Elysia marginata</name>
    <dbReference type="NCBI Taxonomy" id="1093978"/>
    <lineage>
        <taxon>Eukaryota</taxon>
        <taxon>Metazoa</taxon>
        <taxon>Spiralia</taxon>
        <taxon>Lophotrochozoa</taxon>
        <taxon>Mollusca</taxon>
        <taxon>Gastropoda</taxon>
        <taxon>Heterobranchia</taxon>
        <taxon>Euthyneura</taxon>
        <taxon>Panpulmonata</taxon>
        <taxon>Sacoglossa</taxon>
        <taxon>Placobranchoidea</taxon>
        <taxon>Plakobranchidae</taxon>
        <taxon>Elysia</taxon>
    </lineage>
</organism>
<dbReference type="GO" id="GO:0042562">
    <property type="term" value="F:hormone binding"/>
    <property type="evidence" value="ECO:0007669"/>
    <property type="project" value="TreeGrafter"/>
</dbReference>
<dbReference type="PROSITE" id="PS01187">
    <property type="entry name" value="EGF_CA"/>
    <property type="match status" value="1"/>
</dbReference>
<dbReference type="EMBL" id="BMAT01010681">
    <property type="protein sequence ID" value="GFR58418.1"/>
    <property type="molecule type" value="Genomic_DNA"/>
</dbReference>
<evidence type="ECO:0000256" key="16">
    <source>
        <dbReference type="SAM" id="Phobius"/>
    </source>
</evidence>
<accession>A0AAV4EBQ6</accession>
<keyword evidence="4 16" id="KW-0812">Transmembrane</keyword>
<feature type="disulfide bond" evidence="13">
    <location>
        <begin position="73"/>
        <end position="91"/>
    </location>
</feature>
<feature type="disulfide bond" evidence="13">
    <location>
        <begin position="127"/>
        <end position="142"/>
    </location>
</feature>
<evidence type="ECO:0000256" key="4">
    <source>
        <dbReference type="ARBA" id="ARBA00022692"/>
    </source>
</evidence>
<dbReference type="InterPro" id="IPR000033">
    <property type="entry name" value="LDLR_classB_rpt"/>
</dbReference>
<comment type="caution">
    <text evidence="12">Lacks conserved residue(s) required for the propagation of feature annotation.</text>
</comment>
<feature type="disulfide bond" evidence="13">
    <location>
        <begin position="66"/>
        <end position="78"/>
    </location>
</feature>
<feature type="disulfide bond" evidence="13">
    <location>
        <begin position="153"/>
        <end position="171"/>
    </location>
</feature>
<feature type="disulfide bond" evidence="12">
    <location>
        <begin position="406"/>
        <end position="416"/>
    </location>
</feature>
<dbReference type="Pfam" id="PF00057">
    <property type="entry name" value="Ldl_recept_a"/>
    <property type="match status" value="8"/>
</dbReference>
<evidence type="ECO:0000256" key="12">
    <source>
        <dbReference type="PROSITE-ProRule" id="PRU00076"/>
    </source>
</evidence>
<dbReference type="SUPFAM" id="SSF63825">
    <property type="entry name" value="YWTD domain"/>
    <property type="match status" value="1"/>
</dbReference>
<feature type="signal peptide" evidence="17">
    <location>
        <begin position="1"/>
        <end position="19"/>
    </location>
</feature>
<dbReference type="FunFam" id="4.10.400.10:FF:000011">
    <property type="entry name" value="Low-density lipoprotein receptor-related protein 1"/>
    <property type="match status" value="1"/>
</dbReference>
<feature type="disulfide bond" evidence="13">
    <location>
        <begin position="322"/>
        <end position="340"/>
    </location>
</feature>
<comment type="caution">
    <text evidence="19">The sequence shown here is derived from an EMBL/GenBank/DDBJ whole genome shotgun (WGS) entry which is preliminary data.</text>
</comment>
<evidence type="ECO:0000256" key="5">
    <source>
        <dbReference type="ARBA" id="ARBA00022729"/>
    </source>
</evidence>
<dbReference type="SMART" id="SM00179">
    <property type="entry name" value="EGF_CA"/>
    <property type="match status" value="1"/>
</dbReference>
<dbReference type="InterPro" id="IPR000152">
    <property type="entry name" value="EGF-type_Asp/Asn_hydroxyl_site"/>
</dbReference>
<dbReference type="Proteomes" id="UP000762676">
    <property type="component" value="Unassembled WGS sequence"/>
</dbReference>
<dbReference type="SMART" id="SM00192">
    <property type="entry name" value="LDLa"/>
    <property type="match status" value="8"/>
</dbReference>
<dbReference type="FunFam" id="2.120.10.30:FF:000241">
    <property type="entry name" value="Low-density lipoprotein receptor-related protein 6"/>
    <property type="match status" value="1"/>
</dbReference>
<dbReference type="PROSITE" id="PS50026">
    <property type="entry name" value="EGF_3"/>
    <property type="match status" value="1"/>
</dbReference>
<reference evidence="19 20" key="1">
    <citation type="journal article" date="2021" name="Elife">
        <title>Chloroplast acquisition without the gene transfer in kleptoplastic sea slugs, Plakobranchus ocellatus.</title>
        <authorList>
            <person name="Maeda T."/>
            <person name="Takahashi S."/>
            <person name="Yoshida T."/>
            <person name="Shimamura S."/>
            <person name="Takaki Y."/>
            <person name="Nagai Y."/>
            <person name="Toyoda A."/>
            <person name="Suzuki Y."/>
            <person name="Arimoto A."/>
            <person name="Ishii H."/>
            <person name="Satoh N."/>
            <person name="Nishiyama T."/>
            <person name="Hasebe M."/>
            <person name="Maruyama T."/>
            <person name="Minagawa J."/>
            <person name="Obokata J."/>
            <person name="Shigenobu S."/>
        </authorList>
    </citation>
    <scope>NUCLEOTIDE SEQUENCE [LARGE SCALE GENOMIC DNA]</scope>
</reference>
<dbReference type="PROSITE" id="PS00010">
    <property type="entry name" value="ASX_HYDROXYL"/>
    <property type="match status" value="1"/>
</dbReference>
<keyword evidence="8 16" id="KW-0472">Membrane</keyword>
<dbReference type="GO" id="GO:0016324">
    <property type="term" value="C:apical plasma membrane"/>
    <property type="evidence" value="ECO:0007669"/>
    <property type="project" value="TreeGrafter"/>
</dbReference>
<dbReference type="SMART" id="SM00181">
    <property type="entry name" value="EGF"/>
    <property type="match status" value="5"/>
</dbReference>
<dbReference type="InterPro" id="IPR001881">
    <property type="entry name" value="EGF-like_Ca-bd_dom"/>
</dbReference>
<dbReference type="InterPro" id="IPR000742">
    <property type="entry name" value="EGF"/>
</dbReference>
<feature type="compositionally biased region" description="Polar residues" evidence="15">
    <location>
        <begin position="792"/>
        <end position="802"/>
    </location>
</feature>
<dbReference type="SMART" id="SM00135">
    <property type="entry name" value="LY"/>
    <property type="match status" value="5"/>
</dbReference>
<evidence type="ECO:0000256" key="15">
    <source>
        <dbReference type="SAM" id="MobiDB-lite"/>
    </source>
</evidence>
<evidence type="ECO:0000256" key="6">
    <source>
        <dbReference type="ARBA" id="ARBA00022737"/>
    </source>
</evidence>
<feature type="domain" description="EGF-like" evidence="18">
    <location>
        <begin position="402"/>
        <end position="440"/>
    </location>
</feature>